<accession>A0AAV5V7S2</accession>
<name>A0AAV5V7S2_9BILA</name>
<keyword evidence="3" id="KW-1185">Reference proteome</keyword>
<feature type="non-terminal residue" evidence="2">
    <location>
        <position position="222"/>
    </location>
</feature>
<keyword evidence="1" id="KW-1133">Transmembrane helix</keyword>
<dbReference type="EMBL" id="BTSY01000002">
    <property type="protein sequence ID" value="GMT15431.1"/>
    <property type="molecule type" value="Genomic_DNA"/>
</dbReference>
<proteinExistence type="predicted"/>
<reference evidence="2" key="1">
    <citation type="submission" date="2023-10" db="EMBL/GenBank/DDBJ databases">
        <title>Genome assembly of Pristionchus species.</title>
        <authorList>
            <person name="Yoshida K."/>
            <person name="Sommer R.J."/>
        </authorList>
    </citation>
    <scope>NUCLEOTIDE SEQUENCE</scope>
    <source>
        <strain evidence="2">RS5133</strain>
    </source>
</reference>
<gene>
    <name evidence="2" type="ORF">PFISCL1PPCAC_6728</name>
</gene>
<organism evidence="2 3">
    <name type="scientific">Pristionchus fissidentatus</name>
    <dbReference type="NCBI Taxonomy" id="1538716"/>
    <lineage>
        <taxon>Eukaryota</taxon>
        <taxon>Metazoa</taxon>
        <taxon>Ecdysozoa</taxon>
        <taxon>Nematoda</taxon>
        <taxon>Chromadorea</taxon>
        <taxon>Rhabditida</taxon>
        <taxon>Rhabditina</taxon>
        <taxon>Diplogasteromorpha</taxon>
        <taxon>Diplogasteroidea</taxon>
        <taxon>Neodiplogasteridae</taxon>
        <taxon>Pristionchus</taxon>
    </lineage>
</organism>
<feature type="transmembrane region" description="Helical" evidence="1">
    <location>
        <begin position="139"/>
        <end position="160"/>
    </location>
</feature>
<evidence type="ECO:0000313" key="2">
    <source>
        <dbReference type="EMBL" id="GMT15431.1"/>
    </source>
</evidence>
<protein>
    <recommendedName>
        <fullName evidence="4">G protein-coupled receptor</fullName>
    </recommendedName>
</protein>
<evidence type="ECO:0000313" key="3">
    <source>
        <dbReference type="Proteomes" id="UP001432322"/>
    </source>
</evidence>
<evidence type="ECO:0000256" key="1">
    <source>
        <dbReference type="SAM" id="Phobius"/>
    </source>
</evidence>
<feature type="transmembrane region" description="Helical" evidence="1">
    <location>
        <begin position="167"/>
        <end position="188"/>
    </location>
</feature>
<keyword evidence="1" id="KW-0472">Membrane</keyword>
<keyword evidence="1" id="KW-0812">Transmembrane</keyword>
<feature type="transmembrane region" description="Helical" evidence="1">
    <location>
        <begin position="34"/>
        <end position="56"/>
    </location>
</feature>
<evidence type="ECO:0008006" key="4">
    <source>
        <dbReference type="Google" id="ProtNLM"/>
    </source>
</evidence>
<comment type="caution">
    <text evidence="2">The sequence shown here is derived from an EMBL/GenBank/DDBJ whole genome shotgun (WGS) entry which is preliminary data.</text>
</comment>
<dbReference type="AlphaFoldDB" id="A0AAV5V7S2"/>
<dbReference type="Proteomes" id="UP001432322">
    <property type="component" value="Unassembled WGS sequence"/>
</dbReference>
<sequence length="222" mass="23631">MGEGSWEVMTNDESSIHHFFGPISRAKYPDLTKFASALAAAAGTITLTFFIGGPIISGGGGLITSGGGLGCSADSGCFSCSDFRLPFFSPLPDLRSDFLPASECLISPLDSPSLSRAVATLPVFLADSLSILDAPMCWFFLYGDIIDILLCFSSVLFLCFSTFSADPFLFGSTSTVSFEFFVPFFLFIDAFFLTPPVPPGASFPSDTRSFDPFLFSSSSSSS</sequence>